<keyword evidence="2" id="KW-1185">Reference proteome</keyword>
<dbReference type="Gene3D" id="3.40.50.720">
    <property type="entry name" value="NAD(P)-binding Rossmann-like Domain"/>
    <property type="match status" value="1"/>
</dbReference>
<evidence type="ECO:0000313" key="2">
    <source>
        <dbReference type="Proteomes" id="UP001597318"/>
    </source>
</evidence>
<protein>
    <recommendedName>
        <fullName evidence="3">NAD(P)-binding domain-containing protein</fullName>
    </recommendedName>
</protein>
<accession>A0ABW5BTG1</accession>
<name>A0ABW5BTG1_9BACI</name>
<proteinExistence type="predicted"/>
<gene>
    <name evidence="1" type="ORF">ACFSKK_00700</name>
</gene>
<sequence length="91" mass="10555">MNRVGAKMFEWIYSNMMTDKKREWQILSSNTLIKWTLIRLPFIVDGAEKGSIKENLLDMPGTRITNQDIATFIINQVASQEYVQKSPFISN</sequence>
<comment type="caution">
    <text evidence="1">The sequence shown here is derived from an EMBL/GenBank/DDBJ whole genome shotgun (WGS) entry which is preliminary data.</text>
</comment>
<dbReference type="Proteomes" id="UP001597318">
    <property type="component" value="Unassembled WGS sequence"/>
</dbReference>
<dbReference type="RefSeq" id="WP_247342814.1">
    <property type="nucleotide sequence ID" value="NZ_CP095550.1"/>
</dbReference>
<evidence type="ECO:0008006" key="3">
    <source>
        <dbReference type="Google" id="ProtNLM"/>
    </source>
</evidence>
<dbReference type="EMBL" id="JBHUIK010000001">
    <property type="protein sequence ID" value="MFD2212224.1"/>
    <property type="molecule type" value="Genomic_DNA"/>
</dbReference>
<organism evidence="1 2">
    <name type="scientific">Metabacillus endolithicus</name>
    <dbReference type="NCBI Taxonomy" id="1535204"/>
    <lineage>
        <taxon>Bacteria</taxon>
        <taxon>Bacillati</taxon>
        <taxon>Bacillota</taxon>
        <taxon>Bacilli</taxon>
        <taxon>Bacillales</taxon>
        <taxon>Bacillaceae</taxon>
        <taxon>Metabacillus</taxon>
    </lineage>
</organism>
<reference evidence="2" key="1">
    <citation type="journal article" date="2019" name="Int. J. Syst. Evol. Microbiol.">
        <title>The Global Catalogue of Microorganisms (GCM) 10K type strain sequencing project: providing services to taxonomists for standard genome sequencing and annotation.</title>
        <authorList>
            <consortium name="The Broad Institute Genomics Platform"/>
            <consortium name="The Broad Institute Genome Sequencing Center for Infectious Disease"/>
            <person name="Wu L."/>
            <person name="Ma J."/>
        </authorList>
    </citation>
    <scope>NUCLEOTIDE SEQUENCE [LARGE SCALE GENOMIC DNA]</scope>
    <source>
        <strain evidence="2">CGMCC 1.15474</strain>
    </source>
</reference>
<evidence type="ECO:0000313" key="1">
    <source>
        <dbReference type="EMBL" id="MFD2212224.1"/>
    </source>
</evidence>